<reference evidence="1" key="1">
    <citation type="submission" date="2020-04" db="EMBL/GenBank/DDBJ databases">
        <authorList>
            <person name="Chiriac C."/>
            <person name="Salcher M."/>
            <person name="Ghai R."/>
            <person name="Kavagutti S V."/>
        </authorList>
    </citation>
    <scope>NUCLEOTIDE SEQUENCE</scope>
</reference>
<protein>
    <submittedName>
        <fullName evidence="1">Uncharacterized protein</fullName>
    </submittedName>
</protein>
<proteinExistence type="predicted"/>
<name>A0A6J5LD60_9CAUD</name>
<gene>
    <name evidence="1" type="ORF">UFOVP120_40</name>
</gene>
<accession>A0A6J5LD60</accession>
<dbReference type="EMBL" id="LR796242">
    <property type="protein sequence ID" value="CAB4130870.1"/>
    <property type="molecule type" value="Genomic_DNA"/>
</dbReference>
<evidence type="ECO:0000313" key="1">
    <source>
        <dbReference type="EMBL" id="CAB4130870.1"/>
    </source>
</evidence>
<organism evidence="1">
    <name type="scientific">uncultured Caudovirales phage</name>
    <dbReference type="NCBI Taxonomy" id="2100421"/>
    <lineage>
        <taxon>Viruses</taxon>
        <taxon>Duplodnaviria</taxon>
        <taxon>Heunggongvirae</taxon>
        <taxon>Uroviricota</taxon>
        <taxon>Caudoviricetes</taxon>
        <taxon>Peduoviridae</taxon>
        <taxon>Maltschvirus</taxon>
        <taxon>Maltschvirus maltsch</taxon>
    </lineage>
</organism>
<sequence>MPLEPISFKCGACTKTSAGELDFRYKAEIRNRWPWRIHVEHEYTNEYSSCEHCGAVNHVWPEHSVDLKWEKIA</sequence>